<dbReference type="AlphaFoldDB" id="A0A8H0KL43"/>
<name>A0A8H0KL43_ECOLX</name>
<evidence type="ECO:0000313" key="2">
    <source>
        <dbReference type="Proteomes" id="UP000521991"/>
    </source>
</evidence>
<organism evidence="1 2">
    <name type="scientific">Escherichia coli</name>
    <dbReference type="NCBI Taxonomy" id="562"/>
    <lineage>
        <taxon>Bacteria</taxon>
        <taxon>Pseudomonadati</taxon>
        <taxon>Pseudomonadota</taxon>
        <taxon>Gammaproteobacteria</taxon>
        <taxon>Enterobacterales</taxon>
        <taxon>Enterobacteriaceae</taxon>
        <taxon>Escherichia</taxon>
    </lineage>
</organism>
<dbReference type="Proteomes" id="UP000521991">
    <property type="component" value="Unassembled WGS sequence"/>
</dbReference>
<proteinExistence type="predicted"/>
<accession>A0A8H0KL43</accession>
<dbReference type="RefSeq" id="WP_044809681.1">
    <property type="nucleotide sequence ID" value="NZ_BGBH01000016.1"/>
</dbReference>
<reference evidence="1 2" key="1">
    <citation type="submission" date="2020-02" db="EMBL/GenBank/DDBJ databases">
        <authorList>
            <consortium name="PulseNet: The National Subtyping Network for Foodborne Disease Surveillance"/>
            <person name="Tarr C.L."/>
            <person name="Trees E."/>
            <person name="Katz L.S."/>
            <person name="Carleton-Romer H.A."/>
            <person name="Stroika S."/>
            <person name="Kucerova Z."/>
            <person name="Roache K.F."/>
            <person name="Sabol A.L."/>
            <person name="Besser J."/>
            <person name="Gerner-Smidt P."/>
        </authorList>
    </citation>
    <scope>NUCLEOTIDE SEQUENCE [LARGE SCALE GENOMIC DNA]</scope>
    <source>
        <strain evidence="1 2">PNUSAE004166</strain>
    </source>
</reference>
<evidence type="ECO:0000313" key="1">
    <source>
        <dbReference type="EMBL" id="EFH0368364.1"/>
    </source>
</evidence>
<protein>
    <submittedName>
        <fullName evidence="1">Uncharacterized protein</fullName>
    </submittedName>
</protein>
<sequence>MFQNGRFRVGDRKHAYLFWPKCPQYEFNPKDLPDGDFIINIVYYTNDCHVIALRKNNGGIEVFNPNEGLFVSEYVYDLKVYRQEKNKDILLVNCGCRQSL</sequence>
<dbReference type="EMBL" id="AASURL010000171">
    <property type="protein sequence ID" value="EFH0368364.1"/>
    <property type="molecule type" value="Genomic_DNA"/>
</dbReference>
<gene>
    <name evidence="1" type="ORF">BGM66_004927</name>
</gene>
<comment type="caution">
    <text evidence="1">The sequence shown here is derived from an EMBL/GenBank/DDBJ whole genome shotgun (WGS) entry which is preliminary data.</text>
</comment>